<evidence type="ECO:0000313" key="2">
    <source>
        <dbReference type="Proteomes" id="UP000805193"/>
    </source>
</evidence>
<evidence type="ECO:0000313" key="1">
    <source>
        <dbReference type="EMBL" id="KAG0444257.1"/>
    </source>
</evidence>
<dbReference type="Proteomes" id="UP000805193">
    <property type="component" value="Unassembled WGS sequence"/>
</dbReference>
<comment type="caution">
    <text evidence="1">The sequence shown here is derived from an EMBL/GenBank/DDBJ whole genome shotgun (WGS) entry which is preliminary data.</text>
</comment>
<organism evidence="1 2">
    <name type="scientific">Ixodes persulcatus</name>
    <name type="common">Taiga tick</name>
    <dbReference type="NCBI Taxonomy" id="34615"/>
    <lineage>
        <taxon>Eukaryota</taxon>
        <taxon>Metazoa</taxon>
        <taxon>Ecdysozoa</taxon>
        <taxon>Arthropoda</taxon>
        <taxon>Chelicerata</taxon>
        <taxon>Arachnida</taxon>
        <taxon>Acari</taxon>
        <taxon>Parasitiformes</taxon>
        <taxon>Ixodida</taxon>
        <taxon>Ixodoidea</taxon>
        <taxon>Ixodidae</taxon>
        <taxon>Ixodinae</taxon>
        <taxon>Ixodes</taxon>
    </lineage>
</organism>
<reference evidence="1 2" key="1">
    <citation type="journal article" date="2020" name="Cell">
        <title>Large-Scale Comparative Analyses of Tick Genomes Elucidate Their Genetic Diversity and Vector Capacities.</title>
        <authorList>
            <consortium name="Tick Genome and Microbiome Consortium (TIGMIC)"/>
            <person name="Jia N."/>
            <person name="Wang J."/>
            <person name="Shi W."/>
            <person name="Du L."/>
            <person name="Sun Y."/>
            <person name="Zhan W."/>
            <person name="Jiang J.F."/>
            <person name="Wang Q."/>
            <person name="Zhang B."/>
            <person name="Ji P."/>
            <person name="Bell-Sakyi L."/>
            <person name="Cui X.M."/>
            <person name="Yuan T.T."/>
            <person name="Jiang B.G."/>
            <person name="Yang W.F."/>
            <person name="Lam T.T."/>
            <person name="Chang Q.C."/>
            <person name="Ding S.J."/>
            <person name="Wang X.J."/>
            <person name="Zhu J.G."/>
            <person name="Ruan X.D."/>
            <person name="Zhao L."/>
            <person name="Wei J.T."/>
            <person name="Ye R.Z."/>
            <person name="Que T.C."/>
            <person name="Du C.H."/>
            <person name="Zhou Y.H."/>
            <person name="Cheng J.X."/>
            <person name="Dai P.F."/>
            <person name="Guo W.B."/>
            <person name="Han X.H."/>
            <person name="Huang E.J."/>
            <person name="Li L.F."/>
            <person name="Wei W."/>
            <person name="Gao Y.C."/>
            <person name="Liu J.Z."/>
            <person name="Shao H.Z."/>
            <person name="Wang X."/>
            <person name="Wang C.C."/>
            <person name="Yang T.C."/>
            <person name="Huo Q.B."/>
            <person name="Li W."/>
            <person name="Chen H.Y."/>
            <person name="Chen S.E."/>
            <person name="Zhou L.G."/>
            <person name="Ni X.B."/>
            <person name="Tian J.H."/>
            <person name="Sheng Y."/>
            <person name="Liu T."/>
            <person name="Pan Y.S."/>
            <person name="Xia L.Y."/>
            <person name="Li J."/>
            <person name="Zhao F."/>
            <person name="Cao W.C."/>
        </authorList>
    </citation>
    <scope>NUCLEOTIDE SEQUENCE [LARGE SCALE GENOMIC DNA]</scope>
    <source>
        <strain evidence="1">Iper-2018</strain>
    </source>
</reference>
<sequence length="1033" mass="116885">MLLQEVNSTEIVIPGYDAYFQPTITHRSQGRKSGRRNARGQTAIYIDKTVPHIEVIDLSRWCNDHQEVVGVRTRFSKRALLLVSVYVRPRRTGRARENWDWIYYIRSTYSSDIIVIAGDFNARHQAWGYAENHYRGETLRDMMAANYMELLNDPEIPTRYGHGRQGDTTPDLTWGSRNARTDWEVSMDAMGSDHFPILVTLKNVRGINNQKIKTQITKWDDYRNLLQEWEVLEGETRPCDLVQRLRAAKAQATRTVNVDPDTPKPDLHLLNLWDTRIEALTRYRERGKKPWLRRRLDQATEEARKHAQNLAQERWQDMCNHFNGRMHLPQIWNMFRSWQGKPKRRTAAQMVALRLDKSEEEIAAMAGATFFPQPNEKNKTCYDHGDEARTAAPNDTPFTLAELQAALDVANVWSSPGPDCVSFAELRNLPTEFKSKLLEWINDVWETGSVPDDWKESLVIPIPKPGKPPISIQNLRPISLTSNVCKLAERMVLARILWQLETEDRFHHCQTGFRQGLSTQDNLLMLYRDVLERPSKTQPRTVVAVDIQKAFDSVPHAAVIESAGLAGEELEKLNREAIRIVTGLPRYTWTADLYAHGGLNRLADVAEQLLSAQRTRLLSTRAGQRILAELGELPQPAPPIPPVQEPPWERQINLTDDAPLPSHMGPDHPERRSRFATAHEKLVKNRDGTKHVCIYTDAAAEQPSPEEPGSPLRTSIAWVDTTTLEVDACALPPGVGVKGAELEAILRAAIHAEERHSVGTKVTDITIYTDSREAYSECRNAIKSQSERVRNIHDVAKRLLHDRNVTLRVDWVPAHAGIRANEWAHSEARAALRRSTVSNATNNTKEPRHAPAPSETGPPDDLPDSAELAAIAKKERKAILLRLRQDAAAANRHNREIPPMPPDLNRRAQVTIRRIITNTALTPALRHKMFGDDPNKGKCRACAVPATTSHLVWECPTYGAARERILSELPAEHRPTSYIDWILPQDTSLGTVQLLWKHLCLFVHADGGPGALLLQGPPRKEIPRVSPPPLLMP</sequence>
<name>A0AC60QXZ2_IXOPE</name>
<protein>
    <submittedName>
        <fullName evidence="1">Uncharacterized protein</fullName>
    </submittedName>
</protein>
<keyword evidence="2" id="KW-1185">Reference proteome</keyword>
<accession>A0AC60QXZ2</accession>
<dbReference type="EMBL" id="JABSTQ010002272">
    <property type="protein sequence ID" value="KAG0444257.1"/>
    <property type="molecule type" value="Genomic_DNA"/>
</dbReference>
<gene>
    <name evidence="1" type="ORF">HPB47_013997</name>
</gene>
<proteinExistence type="predicted"/>